<comment type="caution">
    <text evidence="1">The sequence shown here is derived from an EMBL/GenBank/DDBJ whole genome shotgun (WGS) entry which is preliminary data.</text>
</comment>
<gene>
    <name evidence="1" type="ORF">S01H1_07106</name>
</gene>
<proteinExistence type="predicted"/>
<dbReference type="InterPro" id="IPR029063">
    <property type="entry name" value="SAM-dependent_MTases_sf"/>
</dbReference>
<organism evidence="1">
    <name type="scientific">marine sediment metagenome</name>
    <dbReference type="NCBI Taxonomy" id="412755"/>
    <lineage>
        <taxon>unclassified sequences</taxon>
        <taxon>metagenomes</taxon>
        <taxon>ecological metagenomes</taxon>
    </lineage>
</organism>
<dbReference type="EMBL" id="BARS01003665">
    <property type="protein sequence ID" value="GAF85129.1"/>
    <property type="molecule type" value="Genomic_DNA"/>
</dbReference>
<evidence type="ECO:0000313" key="1">
    <source>
        <dbReference type="EMBL" id="GAF85129.1"/>
    </source>
</evidence>
<dbReference type="SUPFAM" id="SSF53335">
    <property type="entry name" value="S-adenosyl-L-methionine-dependent methyltransferases"/>
    <property type="match status" value="1"/>
</dbReference>
<dbReference type="AlphaFoldDB" id="X0SVW7"/>
<protein>
    <recommendedName>
        <fullName evidence="2">Methyltransferase</fullName>
    </recommendedName>
</protein>
<dbReference type="Gene3D" id="3.40.50.150">
    <property type="entry name" value="Vaccinia Virus protein VP39"/>
    <property type="match status" value="1"/>
</dbReference>
<reference evidence="1" key="1">
    <citation type="journal article" date="2014" name="Front. Microbiol.">
        <title>High frequency of phylogenetically diverse reductive dehalogenase-homologous genes in deep subseafloor sedimentary metagenomes.</title>
        <authorList>
            <person name="Kawai M."/>
            <person name="Futagami T."/>
            <person name="Toyoda A."/>
            <person name="Takaki Y."/>
            <person name="Nishi S."/>
            <person name="Hori S."/>
            <person name="Arai W."/>
            <person name="Tsubouchi T."/>
            <person name="Morono Y."/>
            <person name="Uchiyama I."/>
            <person name="Ito T."/>
            <person name="Fujiyama A."/>
            <person name="Inagaki F."/>
            <person name="Takami H."/>
        </authorList>
    </citation>
    <scope>NUCLEOTIDE SEQUENCE</scope>
    <source>
        <strain evidence="1">Expedition CK06-06</strain>
    </source>
</reference>
<name>X0SVW7_9ZZZZ</name>
<evidence type="ECO:0008006" key="2">
    <source>
        <dbReference type="Google" id="ProtNLM"/>
    </source>
</evidence>
<sequence>MGYKSETQNKNLAWVLPRPKPDHYKGGMPLYCEDWLLELARDLLDNPEPQILNVFCGMNKQGLRVDLNPEVDPDIICDIHQLTSVLNERYMKELAGKFDIILADPPYSAEEAKELYGTPPLKYKVWTNECDKLLCKGGLLIVYHKYLMPNPNPEKYIVVKRVFIGGRPYHLPRIALYFQKKNA</sequence>
<accession>X0SVW7</accession>
<dbReference type="GO" id="GO:0008168">
    <property type="term" value="F:methyltransferase activity"/>
    <property type="evidence" value="ECO:0007669"/>
    <property type="project" value="InterPro"/>
</dbReference>
<dbReference type="GO" id="GO:0032259">
    <property type="term" value="P:methylation"/>
    <property type="evidence" value="ECO:0007669"/>
    <property type="project" value="InterPro"/>
</dbReference>
<dbReference type="PROSITE" id="PS00092">
    <property type="entry name" value="N6_MTASE"/>
    <property type="match status" value="1"/>
</dbReference>
<dbReference type="GO" id="GO:0003676">
    <property type="term" value="F:nucleic acid binding"/>
    <property type="evidence" value="ECO:0007669"/>
    <property type="project" value="InterPro"/>
</dbReference>
<dbReference type="InterPro" id="IPR002052">
    <property type="entry name" value="DNA_methylase_N6_adenine_CS"/>
</dbReference>